<gene>
    <name evidence="7" type="ORF">SCP_1003970</name>
</gene>
<evidence type="ECO:0000256" key="4">
    <source>
        <dbReference type="ARBA" id="ARBA00023242"/>
    </source>
</evidence>
<protein>
    <recommendedName>
        <fullName evidence="6">Bromodomain associated domain-containing protein</fullName>
    </recommendedName>
</protein>
<dbReference type="AlphaFoldDB" id="A0A401GY90"/>
<dbReference type="CDD" id="cd00076">
    <property type="entry name" value="HFD_SF"/>
    <property type="match status" value="1"/>
</dbReference>
<keyword evidence="2" id="KW-0805">Transcription regulation</keyword>
<keyword evidence="8" id="KW-1185">Reference proteome</keyword>
<evidence type="ECO:0000256" key="1">
    <source>
        <dbReference type="ARBA" id="ARBA00004123"/>
    </source>
</evidence>
<feature type="compositionally biased region" description="Acidic residues" evidence="5">
    <location>
        <begin position="135"/>
        <end position="156"/>
    </location>
</feature>
<evidence type="ECO:0000313" key="8">
    <source>
        <dbReference type="Proteomes" id="UP000287166"/>
    </source>
</evidence>
<comment type="subcellular location">
    <subcellularLocation>
        <location evidence="1">Nucleus</location>
    </subcellularLocation>
</comment>
<sequence>MEGGARKLLETATIETLHAHNFSRSSTQATHALTDLLSRYLTLLSTSCARYAEHAGRLRLTARDAVSVLDELGVGVDELSEYCAGEAKDLSRYAVHTARRIEDLNEFKASFANGLREDRDDAIPLVYGRVPSPVFDEEGAESESGEETQESEEEATTPDIAILQEDGATTAMDASGESDGALIKRGKKRAGTPTLPLSPISNPSTPARKRARTASWRPPSHIPDFLPPFPTDSPRHSPSPPPQDTSAPSQPVKLERPPSPLPQPQMAASTSSADYLTAIPYPLSTLASTPSWHLPSAPPLSPAPSVPTFSRLPIPQTQPALLGAYHHVLTHPPADTVTPATPARYKVALGFLAQSEATPRWDPGPTLFSTAAPNFPRVAAIGPTYPAPIVETKSEKEENDKDKKSNLPMVPPRPVVACERITPLLSQQVSRLPQVARRVLPNSVYNRTTRLTHPPVLFRGNQRLTYGPGVNAPWNSGVPTPATTPALGKSKDGHGSNGLPNGKDAAAPAKALPDARLYATWNYEQKHYQDPTMSKE</sequence>
<evidence type="ECO:0000256" key="3">
    <source>
        <dbReference type="ARBA" id="ARBA00023163"/>
    </source>
</evidence>
<dbReference type="OrthoDB" id="436852at2759"/>
<feature type="domain" description="Bromodomain associated" evidence="6">
    <location>
        <begin position="2"/>
        <end position="78"/>
    </location>
</feature>
<reference evidence="7 8" key="1">
    <citation type="journal article" date="2018" name="Sci. Rep.">
        <title>Genome sequence of the cauliflower mushroom Sparassis crispa (Hanabiratake) and its association with beneficial usage.</title>
        <authorList>
            <person name="Kiyama R."/>
            <person name="Furutani Y."/>
            <person name="Kawaguchi K."/>
            <person name="Nakanishi T."/>
        </authorList>
    </citation>
    <scope>NUCLEOTIDE SEQUENCE [LARGE SCALE GENOMIC DNA]</scope>
</reference>
<dbReference type="STRING" id="139825.A0A401GY90"/>
<dbReference type="InParanoid" id="A0A401GY90"/>
<dbReference type="Proteomes" id="UP000287166">
    <property type="component" value="Unassembled WGS sequence"/>
</dbReference>
<evidence type="ECO:0000256" key="2">
    <source>
        <dbReference type="ARBA" id="ARBA00023015"/>
    </source>
</evidence>
<dbReference type="InterPro" id="IPR009072">
    <property type="entry name" value="Histone-fold"/>
</dbReference>
<evidence type="ECO:0000259" key="6">
    <source>
        <dbReference type="SMART" id="SM00576"/>
    </source>
</evidence>
<feature type="compositionally biased region" description="Polar residues" evidence="5">
    <location>
        <begin position="473"/>
        <end position="483"/>
    </location>
</feature>
<keyword evidence="4" id="KW-0539">Nucleus</keyword>
<organism evidence="7 8">
    <name type="scientific">Sparassis crispa</name>
    <dbReference type="NCBI Taxonomy" id="139825"/>
    <lineage>
        <taxon>Eukaryota</taxon>
        <taxon>Fungi</taxon>
        <taxon>Dikarya</taxon>
        <taxon>Basidiomycota</taxon>
        <taxon>Agaricomycotina</taxon>
        <taxon>Agaricomycetes</taxon>
        <taxon>Polyporales</taxon>
        <taxon>Sparassidaceae</taxon>
        <taxon>Sparassis</taxon>
    </lineage>
</organism>
<feature type="region of interest" description="Disordered" evidence="5">
    <location>
        <begin position="469"/>
        <end position="510"/>
    </location>
</feature>
<comment type="caution">
    <text evidence="7">The sequence shown here is derived from an EMBL/GenBank/DDBJ whole genome shotgun (WGS) entry which is preliminary data.</text>
</comment>
<feature type="region of interest" description="Disordered" evidence="5">
    <location>
        <begin position="187"/>
        <end position="270"/>
    </location>
</feature>
<dbReference type="SMART" id="SM00576">
    <property type="entry name" value="BTP"/>
    <property type="match status" value="1"/>
</dbReference>
<accession>A0A401GY90</accession>
<dbReference type="RefSeq" id="XP_027618063.1">
    <property type="nucleotide sequence ID" value="XM_027762262.1"/>
</dbReference>
<dbReference type="InterPro" id="IPR006565">
    <property type="entry name" value="BTP"/>
</dbReference>
<evidence type="ECO:0000256" key="5">
    <source>
        <dbReference type="SAM" id="MobiDB-lite"/>
    </source>
</evidence>
<dbReference type="GO" id="GO:0046982">
    <property type="term" value="F:protein heterodimerization activity"/>
    <property type="evidence" value="ECO:0007669"/>
    <property type="project" value="InterPro"/>
</dbReference>
<dbReference type="Gene3D" id="1.10.20.10">
    <property type="entry name" value="Histone, subunit A"/>
    <property type="match status" value="1"/>
</dbReference>
<evidence type="ECO:0000313" key="7">
    <source>
        <dbReference type="EMBL" id="GBE87150.1"/>
    </source>
</evidence>
<dbReference type="Pfam" id="PF07524">
    <property type="entry name" value="Bromo_TP"/>
    <property type="match status" value="1"/>
</dbReference>
<name>A0A401GY90_9APHY</name>
<keyword evidence="3" id="KW-0804">Transcription</keyword>
<feature type="region of interest" description="Disordered" evidence="5">
    <location>
        <begin position="130"/>
        <end position="159"/>
    </location>
</feature>
<dbReference type="GeneID" id="38784067"/>
<proteinExistence type="predicted"/>
<feature type="compositionally biased region" description="Pro residues" evidence="5">
    <location>
        <begin position="225"/>
        <end position="243"/>
    </location>
</feature>
<dbReference type="GO" id="GO:0005634">
    <property type="term" value="C:nucleus"/>
    <property type="evidence" value="ECO:0007669"/>
    <property type="project" value="UniProtKB-SubCell"/>
</dbReference>
<dbReference type="EMBL" id="BFAD01000010">
    <property type="protein sequence ID" value="GBE87150.1"/>
    <property type="molecule type" value="Genomic_DNA"/>
</dbReference>